<accession>A0ABP4X546</accession>
<name>A0ABP4X546_9MICC</name>
<proteinExistence type="predicted"/>
<keyword evidence="2" id="KW-1185">Reference proteome</keyword>
<sequence>MSAGGKEVHGSSRSARPAGCACSIVWSTCATIPRLHSDTTISLLKEYATGREPPPDLGHSY</sequence>
<protein>
    <submittedName>
        <fullName evidence="1">Uncharacterized protein</fullName>
    </submittedName>
</protein>
<reference evidence="2" key="1">
    <citation type="journal article" date="2019" name="Int. J. Syst. Evol. Microbiol.">
        <title>The Global Catalogue of Microorganisms (GCM) 10K type strain sequencing project: providing services to taxonomists for standard genome sequencing and annotation.</title>
        <authorList>
            <consortium name="The Broad Institute Genomics Platform"/>
            <consortium name="The Broad Institute Genome Sequencing Center for Infectious Disease"/>
            <person name="Wu L."/>
            <person name="Ma J."/>
        </authorList>
    </citation>
    <scope>NUCLEOTIDE SEQUENCE [LARGE SCALE GENOMIC DNA]</scope>
    <source>
        <strain evidence="2">JCM 14735</strain>
    </source>
</reference>
<gene>
    <name evidence="1" type="ORF">GCM10009767_25420</name>
</gene>
<dbReference type="EMBL" id="BAAAOA010000029">
    <property type="protein sequence ID" value="GAA1765686.1"/>
    <property type="molecule type" value="Genomic_DNA"/>
</dbReference>
<evidence type="ECO:0000313" key="2">
    <source>
        <dbReference type="Proteomes" id="UP001501204"/>
    </source>
</evidence>
<comment type="caution">
    <text evidence="1">The sequence shown here is derived from an EMBL/GenBank/DDBJ whole genome shotgun (WGS) entry which is preliminary data.</text>
</comment>
<organism evidence="1 2">
    <name type="scientific">Kocuria aegyptia</name>
    <dbReference type="NCBI Taxonomy" id="330943"/>
    <lineage>
        <taxon>Bacteria</taxon>
        <taxon>Bacillati</taxon>
        <taxon>Actinomycetota</taxon>
        <taxon>Actinomycetes</taxon>
        <taxon>Micrococcales</taxon>
        <taxon>Micrococcaceae</taxon>
        <taxon>Kocuria</taxon>
    </lineage>
</organism>
<dbReference type="Proteomes" id="UP001501204">
    <property type="component" value="Unassembled WGS sequence"/>
</dbReference>
<evidence type="ECO:0000313" key="1">
    <source>
        <dbReference type="EMBL" id="GAA1765686.1"/>
    </source>
</evidence>